<evidence type="ECO:0000313" key="5">
    <source>
        <dbReference type="Proteomes" id="UP001197770"/>
    </source>
</evidence>
<dbReference type="InterPro" id="IPR000352">
    <property type="entry name" value="Pep_chain_release_fac_I"/>
</dbReference>
<feature type="compositionally biased region" description="Basic residues" evidence="2">
    <location>
        <begin position="99"/>
        <end position="128"/>
    </location>
</feature>
<dbReference type="EC" id="3.1.1.29" evidence="4"/>
<dbReference type="NCBIfam" id="NF006718">
    <property type="entry name" value="PRK09256.1"/>
    <property type="match status" value="1"/>
</dbReference>
<reference evidence="4 5" key="1">
    <citation type="submission" date="2021-11" db="EMBL/GenBank/DDBJ databases">
        <title>Seasonal and diel survey of microbial diversity of the Tyrrhenian coast.</title>
        <authorList>
            <person name="Gattoni G."/>
            <person name="Corral P."/>
        </authorList>
    </citation>
    <scope>NUCLEOTIDE SEQUENCE [LARGE SCALE GENOMIC DNA]</scope>
    <source>
        <strain evidence="4 5">Mr9</strain>
    </source>
</reference>
<evidence type="ECO:0000256" key="1">
    <source>
        <dbReference type="ARBA" id="ARBA00010835"/>
    </source>
</evidence>
<keyword evidence="4" id="KW-0378">Hydrolase</keyword>
<dbReference type="RefSeq" id="WP_228228821.1">
    <property type="nucleotide sequence ID" value="NZ_JAJGMW010000003.1"/>
</dbReference>
<dbReference type="Gene3D" id="3.30.160.20">
    <property type="match status" value="1"/>
</dbReference>
<dbReference type="PANTHER" id="PTHR47814:SF1">
    <property type="entry name" value="PEPTIDYL-TRNA HYDROLASE ARFB"/>
    <property type="match status" value="1"/>
</dbReference>
<comment type="similarity">
    <text evidence="1">Belongs to the prokaryotic/mitochondrial release factor family.</text>
</comment>
<dbReference type="GO" id="GO:0004045">
    <property type="term" value="F:peptidyl-tRNA hydrolase activity"/>
    <property type="evidence" value="ECO:0007669"/>
    <property type="project" value="UniProtKB-EC"/>
</dbReference>
<evidence type="ECO:0000313" key="4">
    <source>
        <dbReference type="EMBL" id="MCC4211711.1"/>
    </source>
</evidence>
<dbReference type="PANTHER" id="PTHR47814">
    <property type="entry name" value="PEPTIDYL-TRNA HYDROLASE ARFB"/>
    <property type="match status" value="1"/>
</dbReference>
<dbReference type="SUPFAM" id="SSF75620">
    <property type="entry name" value="Release factor"/>
    <property type="match status" value="1"/>
</dbReference>
<name>A0ABS8GRD0_9FLAO</name>
<dbReference type="InterPro" id="IPR045853">
    <property type="entry name" value="Pep_chain_release_fac_I_sf"/>
</dbReference>
<proteinExistence type="inferred from homology"/>
<protein>
    <submittedName>
        <fullName evidence="4">Aminoacyl-tRNA hydrolase</fullName>
        <ecNumber evidence="4">3.1.1.29</ecNumber>
    </submittedName>
</protein>
<comment type="caution">
    <text evidence="4">The sequence shown here is derived from an EMBL/GenBank/DDBJ whole genome shotgun (WGS) entry which is preliminary data.</text>
</comment>
<feature type="region of interest" description="Disordered" evidence="2">
    <location>
        <begin position="99"/>
        <end position="141"/>
    </location>
</feature>
<dbReference type="PROSITE" id="PS00745">
    <property type="entry name" value="RF_PROK_I"/>
    <property type="match status" value="1"/>
</dbReference>
<dbReference type="Pfam" id="PF00472">
    <property type="entry name" value="RF-1"/>
    <property type="match status" value="1"/>
</dbReference>
<gene>
    <name evidence="4" type="primary">arfB</name>
    <name evidence="4" type="ORF">LLW17_03190</name>
</gene>
<organism evidence="4 5">
    <name type="scientific">Leeuwenhoekiella parthenopeia</name>
    <dbReference type="NCBI Taxonomy" id="2890320"/>
    <lineage>
        <taxon>Bacteria</taxon>
        <taxon>Pseudomonadati</taxon>
        <taxon>Bacteroidota</taxon>
        <taxon>Flavobacteriia</taxon>
        <taxon>Flavobacteriales</taxon>
        <taxon>Flavobacteriaceae</taxon>
        <taxon>Leeuwenhoekiella</taxon>
    </lineage>
</organism>
<dbReference type="EMBL" id="JAJGMW010000003">
    <property type="protein sequence ID" value="MCC4211711.1"/>
    <property type="molecule type" value="Genomic_DNA"/>
</dbReference>
<keyword evidence="5" id="KW-1185">Reference proteome</keyword>
<sequence length="141" mass="16184">MNKEILQSECEFKAVRSSGPGGQHVNKTSTKVMLHWDLEASAVFTEEQKERLGQRLASKLTTENQLVLSYDQSRSQHKNKEEVFKNLVQLLEKALVIPKKRKKTRPTLASKKRRLESKKQNAQKKANRKPPDLSPSFKNIS</sequence>
<evidence type="ECO:0000256" key="2">
    <source>
        <dbReference type="SAM" id="MobiDB-lite"/>
    </source>
</evidence>
<dbReference type="Proteomes" id="UP001197770">
    <property type="component" value="Unassembled WGS sequence"/>
</dbReference>
<feature type="domain" description="Prokaryotic-type class I peptide chain release factors" evidence="3">
    <location>
        <begin position="16"/>
        <end position="32"/>
    </location>
</feature>
<accession>A0ABS8GRD0</accession>
<evidence type="ECO:0000259" key="3">
    <source>
        <dbReference type="PROSITE" id="PS00745"/>
    </source>
</evidence>